<evidence type="ECO:0000313" key="4">
    <source>
        <dbReference type="Proteomes" id="UP001596547"/>
    </source>
</evidence>
<sequence length="336" mass="35787">MRAAAFTGLGGPSNVEVIDAPEPTVAADQALVRVRGAALNRHDLLYLQGDFRLREEHLPFVSGVDVAGEVIDIGTDVDSVSVGDRVVLSPMQTCGKCKFCRDGPENLCEHYGLFHGGFAERAAVDASRLVPLPADVDFVSAAALPVAYMTAWQMLRRAGVAAGDTVLVPGATGGVGVAAVQLIDTLGARSICTSTSESKLERLEEFGADYRLRVEAPDALEDAVAGLRPIDAVLNHLGGAFTAAGVSVLRRGGRMVICGRTAGRHSTIDTQDLFLEHKRIVGSTMGTQADLERVVEFVENNRFEPPVHATYELEETGRAFADMVSRDFVGKLVVTP</sequence>
<accession>A0ABD6AE86</accession>
<dbReference type="InterPro" id="IPR013149">
    <property type="entry name" value="ADH-like_C"/>
</dbReference>
<dbReference type="SMART" id="SM00829">
    <property type="entry name" value="PKS_ER"/>
    <property type="match status" value="1"/>
</dbReference>
<dbReference type="GO" id="GO:0043168">
    <property type="term" value="F:anion binding"/>
    <property type="evidence" value="ECO:0007669"/>
    <property type="project" value="UniProtKB-ARBA"/>
</dbReference>
<dbReference type="AlphaFoldDB" id="A0ABD6AE86"/>
<dbReference type="Proteomes" id="UP001596547">
    <property type="component" value="Unassembled WGS sequence"/>
</dbReference>
<keyword evidence="4" id="KW-1185">Reference proteome</keyword>
<dbReference type="InterPro" id="IPR013154">
    <property type="entry name" value="ADH-like_N"/>
</dbReference>
<organism evidence="3 4">
    <name type="scientific">Halomarina halobia</name>
    <dbReference type="NCBI Taxonomy" id="3033386"/>
    <lineage>
        <taxon>Archaea</taxon>
        <taxon>Methanobacteriati</taxon>
        <taxon>Methanobacteriota</taxon>
        <taxon>Stenosarchaea group</taxon>
        <taxon>Halobacteria</taxon>
        <taxon>Halobacteriales</taxon>
        <taxon>Natronomonadaceae</taxon>
        <taxon>Halomarina</taxon>
    </lineage>
</organism>
<comment type="caution">
    <text evidence="3">The sequence shown here is derived from an EMBL/GenBank/DDBJ whole genome shotgun (WGS) entry which is preliminary data.</text>
</comment>
<dbReference type="InterPro" id="IPR051603">
    <property type="entry name" value="Zinc-ADH_QOR/CCCR"/>
</dbReference>
<dbReference type="SUPFAM" id="SSF51735">
    <property type="entry name" value="NAD(P)-binding Rossmann-fold domains"/>
    <property type="match status" value="1"/>
</dbReference>
<evidence type="ECO:0000256" key="1">
    <source>
        <dbReference type="ARBA" id="ARBA00022857"/>
    </source>
</evidence>
<keyword evidence="1" id="KW-0521">NADP</keyword>
<dbReference type="RefSeq" id="WP_276306345.1">
    <property type="nucleotide sequence ID" value="NZ_CP119993.1"/>
</dbReference>
<dbReference type="Gene3D" id="3.90.180.10">
    <property type="entry name" value="Medium-chain alcohol dehydrogenases, catalytic domain"/>
    <property type="match status" value="1"/>
</dbReference>
<protein>
    <submittedName>
        <fullName evidence="3">Alcohol dehydrogenase catalytic domain-containing protein</fullName>
    </submittedName>
</protein>
<evidence type="ECO:0000313" key="3">
    <source>
        <dbReference type="EMBL" id="MFC7318820.1"/>
    </source>
</evidence>
<dbReference type="GeneID" id="79316992"/>
<dbReference type="GO" id="GO:0016616">
    <property type="term" value="F:oxidoreductase activity, acting on the CH-OH group of donors, NAD or NADP as acceptor"/>
    <property type="evidence" value="ECO:0007669"/>
    <property type="project" value="UniProtKB-ARBA"/>
</dbReference>
<dbReference type="Pfam" id="PF08240">
    <property type="entry name" value="ADH_N"/>
    <property type="match status" value="1"/>
</dbReference>
<dbReference type="PANTHER" id="PTHR44154:SF1">
    <property type="entry name" value="QUINONE OXIDOREDUCTASE"/>
    <property type="match status" value="1"/>
</dbReference>
<dbReference type="SUPFAM" id="SSF50129">
    <property type="entry name" value="GroES-like"/>
    <property type="match status" value="1"/>
</dbReference>
<gene>
    <name evidence="3" type="ORF">ACFQPE_18750</name>
</gene>
<proteinExistence type="predicted"/>
<dbReference type="PANTHER" id="PTHR44154">
    <property type="entry name" value="QUINONE OXIDOREDUCTASE"/>
    <property type="match status" value="1"/>
</dbReference>
<feature type="domain" description="Enoyl reductase (ER)" evidence="2">
    <location>
        <begin position="10"/>
        <end position="334"/>
    </location>
</feature>
<name>A0ABD6AE86_9EURY</name>
<dbReference type="Pfam" id="PF00107">
    <property type="entry name" value="ADH_zinc_N"/>
    <property type="match status" value="1"/>
</dbReference>
<dbReference type="GO" id="GO:0044281">
    <property type="term" value="P:small molecule metabolic process"/>
    <property type="evidence" value="ECO:0007669"/>
    <property type="project" value="UniProtKB-ARBA"/>
</dbReference>
<evidence type="ECO:0000259" key="2">
    <source>
        <dbReference type="SMART" id="SM00829"/>
    </source>
</evidence>
<dbReference type="GO" id="GO:0030554">
    <property type="term" value="F:adenyl nucleotide binding"/>
    <property type="evidence" value="ECO:0007669"/>
    <property type="project" value="UniProtKB-ARBA"/>
</dbReference>
<dbReference type="EMBL" id="JBHTBF010000003">
    <property type="protein sequence ID" value="MFC7318820.1"/>
    <property type="molecule type" value="Genomic_DNA"/>
</dbReference>
<dbReference type="InterPro" id="IPR020843">
    <property type="entry name" value="ER"/>
</dbReference>
<dbReference type="InterPro" id="IPR036291">
    <property type="entry name" value="NAD(P)-bd_dom_sf"/>
</dbReference>
<dbReference type="InterPro" id="IPR011032">
    <property type="entry name" value="GroES-like_sf"/>
</dbReference>
<reference evidence="3 4" key="1">
    <citation type="journal article" date="2019" name="Int. J. Syst. Evol. Microbiol.">
        <title>The Global Catalogue of Microorganisms (GCM) 10K type strain sequencing project: providing services to taxonomists for standard genome sequencing and annotation.</title>
        <authorList>
            <consortium name="The Broad Institute Genomics Platform"/>
            <consortium name="The Broad Institute Genome Sequencing Center for Infectious Disease"/>
            <person name="Wu L."/>
            <person name="Ma J."/>
        </authorList>
    </citation>
    <scope>NUCLEOTIDE SEQUENCE [LARGE SCALE GENOMIC DNA]</scope>
    <source>
        <strain evidence="3 4">PSR21</strain>
    </source>
</reference>